<organism evidence="7">
    <name type="scientific">marine sediment metagenome</name>
    <dbReference type="NCBI Taxonomy" id="412755"/>
    <lineage>
        <taxon>unclassified sequences</taxon>
        <taxon>metagenomes</taxon>
        <taxon>ecological metagenomes</taxon>
    </lineage>
</organism>
<comment type="caution">
    <text evidence="7">The sequence shown here is derived from an EMBL/GenBank/DDBJ whole genome shotgun (WGS) entry which is preliminary data.</text>
</comment>
<accession>X1CQ11</accession>
<evidence type="ECO:0000259" key="6">
    <source>
        <dbReference type="PROSITE" id="PS51462"/>
    </source>
</evidence>
<keyword evidence="3" id="KW-0479">Metal-binding</keyword>
<sequence length="144" mass="16036">MKQSVLERPVINQSTGRQLEDIDWETWQGKDPATLVFVIRDGEILLINKKTGLGEGKVNGPGGKVDPGETPEVCAVRECQEELSITVSNLEYCGQHKFQFVDGYSIHVWVYRTRDYDGGSGFLVRRAPLRRAGPGTVHAPCHAR</sequence>
<dbReference type="GO" id="GO:0008413">
    <property type="term" value="F:8-oxo-7,8-dihydroguanosine triphosphate pyrophosphatase activity"/>
    <property type="evidence" value="ECO:0007669"/>
    <property type="project" value="TreeGrafter"/>
</dbReference>
<protein>
    <recommendedName>
        <fullName evidence="6">Nudix hydrolase domain-containing protein</fullName>
    </recommendedName>
</protein>
<name>X1CQ11_9ZZZZ</name>
<dbReference type="GO" id="GO:0042262">
    <property type="term" value="P:DNA protection"/>
    <property type="evidence" value="ECO:0007669"/>
    <property type="project" value="TreeGrafter"/>
</dbReference>
<proteinExistence type="inferred from homology"/>
<gene>
    <name evidence="7" type="ORF">S01H4_48892</name>
</gene>
<keyword evidence="5" id="KW-0460">Magnesium</keyword>
<dbReference type="PANTHER" id="PTHR43758:SF2">
    <property type="entry name" value="OXIDIZED PURINE NUCLEOSIDE TRIPHOSPHATE HYDROLASE"/>
    <property type="match status" value="1"/>
</dbReference>
<dbReference type="InterPro" id="IPR000086">
    <property type="entry name" value="NUDIX_hydrolase_dom"/>
</dbReference>
<comment type="cofactor">
    <cofactor evidence="1">
        <name>Mg(2+)</name>
        <dbReference type="ChEBI" id="CHEBI:18420"/>
    </cofactor>
</comment>
<evidence type="ECO:0000256" key="1">
    <source>
        <dbReference type="ARBA" id="ARBA00001946"/>
    </source>
</evidence>
<evidence type="ECO:0000256" key="2">
    <source>
        <dbReference type="ARBA" id="ARBA00005582"/>
    </source>
</evidence>
<dbReference type="Gene3D" id="3.90.79.10">
    <property type="entry name" value="Nucleoside Triphosphate Pyrophosphohydrolase"/>
    <property type="match status" value="1"/>
</dbReference>
<dbReference type="PROSITE" id="PS51462">
    <property type="entry name" value="NUDIX"/>
    <property type="match status" value="1"/>
</dbReference>
<dbReference type="SUPFAM" id="SSF55811">
    <property type="entry name" value="Nudix"/>
    <property type="match status" value="1"/>
</dbReference>
<dbReference type="GO" id="GO:0005737">
    <property type="term" value="C:cytoplasm"/>
    <property type="evidence" value="ECO:0007669"/>
    <property type="project" value="TreeGrafter"/>
</dbReference>
<reference evidence="7" key="1">
    <citation type="journal article" date="2014" name="Front. Microbiol.">
        <title>High frequency of phylogenetically diverse reductive dehalogenase-homologous genes in deep subseafloor sedimentary metagenomes.</title>
        <authorList>
            <person name="Kawai M."/>
            <person name="Futagami T."/>
            <person name="Toyoda A."/>
            <person name="Takaki Y."/>
            <person name="Nishi S."/>
            <person name="Hori S."/>
            <person name="Arai W."/>
            <person name="Tsubouchi T."/>
            <person name="Morono Y."/>
            <person name="Uchiyama I."/>
            <person name="Ito T."/>
            <person name="Fujiyama A."/>
            <person name="Inagaki F."/>
            <person name="Takami H."/>
        </authorList>
    </citation>
    <scope>NUCLEOTIDE SEQUENCE</scope>
    <source>
        <strain evidence="7">Expedition CK06-06</strain>
    </source>
</reference>
<dbReference type="AlphaFoldDB" id="X1CQ11"/>
<evidence type="ECO:0000313" key="7">
    <source>
        <dbReference type="EMBL" id="GAG95022.1"/>
    </source>
</evidence>
<evidence type="ECO:0000256" key="3">
    <source>
        <dbReference type="ARBA" id="ARBA00022723"/>
    </source>
</evidence>
<dbReference type="Pfam" id="PF00293">
    <property type="entry name" value="NUDIX"/>
    <property type="match status" value="1"/>
</dbReference>
<dbReference type="InterPro" id="IPR015797">
    <property type="entry name" value="NUDIX_hydrolase-like_dom_sf"/>
</dbReference>
<dbReference type="GO" id="GO:0046872">
    <property type="term" value="F:metal ion binding"/>
    <property type="evidence" value="ECO:0007669"/>
    <property type="project" value="UniProtKB-KW"/>
</dbReference>
<comment type="similarity">
    <text evidence="2">Belongs to the Nudix hydrolase family.</text>
</comment>
<evidence type="ECO:0000256" key="4">
    <source>
        <dbReference type="ARBA" id="ARBA00022801"/>
    </source>
</evidence>
<dbReference type="CDD" id="cd03427">
    <property type="entry name" value="NUDIX_MTH1_Nudt1"/>
    <property type="match status" value="1"/>
</dbReference>
<dbReference type="EMBL" id="BART01027599">
    <property type="protein sequence ID" value="GAG95022.1"/>
    <property type="molecule type" value="Genomic_DNA"/>
</dbReference>
<feature type="domain" description="Nudix hydrolase" evidence="6">
    <location>
        <begin position="29"/>
        <end position="144"/>
    </location>
</feature>
<keyword evidence="4" id="KW-0378">Hydrolase</keyword>
<evidence type="ECO:0000256" key="5">
    <source>
        <dbReference type="ARBA" id="ARBA00022842"/>
    </source>
</evidence>
<dbReference type="PANTHER" id="PTHR43758">
    <property type="entry name" value="7,8-DIHYDRO-8-OXOGUANINE TRIPHOSPHATASE"/>
    <property type="match status" value="1"/>
</dbReference>